<dbReference type="Gene3D" id="3.10.180.10">
    <property type="entry name" value="2,3-Dihydroxybiphenyl 1,2-Dioxygenase, domain 1"/>
    <property type="match status" value="2"/>
</dbReference>
<dbReference type="InterPro" id="IPR029068">
    <property type="entry name" value="Glyas_Bleomycin-R_OHBP_Dase"/>
</dbReference>
<dbReference type="Pfam" id="PF00903">
    <property type="entry name" value="Glyoxalase"/>
    <property type="match status" value="1"/>
</dbReference>
<evidence type="ECO:0000256" key="1">
    <source>
        <dbReference type="ARBA" id="ARBA00010363"/>
    </source>
</evidence>
<keyword evidence="2" id="KW-0677">Repeat</keyword>
<dbReference type="InterPro" id="IPR037523">
    <property type="entry name" value="VOC_core"/>
</dbReference>
<feature type="domain" description="VOC" evidence="3">
    <location>
        <begin position="7"/>
        <end position="145"/>
    </location>
</feature>
<dbReference type="InterPro" id="IPR043194">
    <property type="entry name" value="GLOD4_C"/>
</dbReference>
<dbReference type="PROSITE" id="PS51819">
    <property type="entry name" value="VOC"/>
    <property type="match status" value="2"/>
</dbReference>
<dbReference type="GeneID" id="108676745"/>
<evidence type="ECO:0000256" key="2">
    <source>
        <dbReference type="ARBA" id="ARBA00022737"/>
    </source>
</evidence>
<organism evidence="4 5">
    <name type="scientific">Hyalella azteca</name>
    <name type="common">Amphipod</name>
    <dbReference type="NCBI Taxonomy" id="294128"/>
    <lineage>
        <taxon>Eukaryota</taxon>
        <taxon>Metazoa</taxon>
        <taxon>Ecdysozoa</taxon>
        <taxon>Arthropoda</taxon>
        <taxon>Crustacea</taxon>
        <taxon>Multicrustacea</taxon>
        <taxon>Malacostraca</taxon>
        <taxon>Eumalacostraca</taxon>
        <taxon>Peracarida</taxon>
        <taxon>Amphipoda</taxon>
        <taxon>Senticaudata</taxon>
        <taxon>Talitrida</taxon>
        <taxon>Talitroidea</taxon>
        <taxon>Hyalellidae</taxon>
        <taxon>Hyalella</taxon>
    </lineage>
</organism>
<feature type="domain" description="VOC" evidence="3">
    <location>
        <begin position="141"/>
        <end position="261"/>
    </location>
</feature>
<dbReference type="RefSeq" id="XP_018020369.1">
    <property type="nucleotide sequence ID" value="XM_018164880.1"/>
</dbReference>
<dbReference type="Pfam" id="PF21701">
    <property type="entry name" value="GLOD4_C"/>
    <property type="match status" value="1"/>
</dbReference>
<dbReference type="SUPFAM" id="SSF54593">
    <property type="entry name" value="Glyoxalase/Bleomycin resistance protein/Dihydroxybiphenyl dioxygenase"/>
    <property type="match status" value="2"/>
</dbReference>
<sequence>MSTSGSRALHYVYKIGDRTATAKFYKDILGMKVLRHEEFTSGCDAACNGPYDGKWSKTMIGYGCEDDHFVCELTYNYGISDYKQGNSFFGLYLNSAEVLARAAAAGISATPVPGEDGVKMLDAPGGYKFFVNEGKSARKDPVYKIALASSDLSATSAYWAGLLGLRSLSGCPDGVARFSFSDDQATLEFRQIDGKVDHAKAGGRVAFSCPSSQLKSIEEKVKDAGHTILTPFISLDTPGKATVQVVILADPDGHEICFVGDEGFRELSQVDPAADALLSKALQEDQSDSWFAEHGGKQSEN</sequence>
<dbReference type="KEGG" id="hazt:108676745"/>
<dbReference type="InterPro" id="IPR004360">
    <property type="entry name" value="Glyas_Fos-R_dOase_dom"/>
</dbReference>
<dbReference type="InterPro" id="IPR043193">
    <property type="entry name" value="GLOD4"/>
</dbReference>
<dbReference type="OrthoDB" id="1545884at2759"/>
<gene>
    <name evidence="5" type="primary">LOC108676745</name>
</gene>
<accession>A0A8B7P2N3</accession>
<name>A0A8B7P2N3_HYAAZ</name>
<evidence type="ECO:0000313" key="5">
    <source>
        <dbReference type="RefSeq" id="XP_018020369.1"/>
    </source>
</evidence>
<dbReference type="AlphaFoldDB" id="A0A8B7P2N3"/>
<keyword evidence="4" id="KW-1185">Reference proteome</keyword>
<comment type="similarity">
    <text evidence="1">Belongs to the glyoxalase I family.</text>
</comment>
<dbReference type="CDD" id="cd16357">
    <property type="entry name" value="GLOD4_C"/>
    <property type="match status" value="1"/>
</dbReference>
<evidence type="ECO:0000259" key="3">
    <source>
        <dbReference type="PROSITE" id="PS51819"/>
    </source>
</evidence>
<dbReference type="PANTHER" id="PTHR46466">
    <property type="entry name" value="GLYOXALASE DOMAIN-CONTAINING PROTEIN 4"/>
    <property type="match status" value="1"/>
</dbReference>
<dbReference type="PANTHER" id="PTHR46466:SF1">
    <property type="entry name" value="GLYOXALASE DOMAIN-CONTAINING PROTEIN 4"/>
    <property type="match status" value="1"/>
</dbReference>
<evidence type="ECO:0000313" key="4">
    <source>
        <dbReference type="Proteomes" id="UP000694843"/>
    </source>
</evidence>
<protein>
    <submittedName>
        <fullName evidence="5">Glyoxalase domain-containing protein 4-like</fullName>
    </submittedName>
</protein>
<proteinExistence type="inferred from homology"/>
<dbReference type="OMA" id="CDAECNG"/>
<dbReference type="Proteomes" id="UP000694843">
    <property type="component" value="Unplaced"/>
</dbReference>
<reference evidence="5" key="1">
    <citation type="submission" date="2025-08" db="UniProtKB">
        <authorList>
            <consortium name="RefSeq"/>
        </authorList>
    </citation>
    <scope>IDENTIFICATION</scope>
    <source>
        <tissue evidence="5">Whole organism</tissue>
    </source>
</reference>